<comment type="caution">
    <text evidence="3">The sequence shown here is derived from an EMBL/GenBank/DDBJ whole genome shotgun (WGS) entry which is preliminary data.</text>
</comment>
<keyword evidence="2" id="KW-0812">Transmembrane</keyword>
<dbReference type="EMBL" id="CAKOAT010979598">
    <property type="protein sequence ID" value="CAH8392056.1"/>
    <property type="molecule type" value="Genomic_DNA"/>
</dbReference>
<keyword evidence="2" id="KW-1133">Transmembrane helix</keyword>
<accession>A0ABC8M7V0</accession>
<dbReference type="Proteomes" id="UP001642260">
    <property type="component" value="Unassembled WGS sequence"/>
</dbReference>
<protein>
    <submittedName>
        <fullName evidence="3">Uncharacterized protein</fullName>
    </submittedName>
</protein>
<organism evidence="3 4">
    <name type="scientific">Eruca vesicaria subsp. sativa</name>
    <name type="common">Garden rocket</name>
    <name type="synonym">Eruca sativa</name>
    <dbReference type="NCBI Taxonomy" id="29727"/>
    <lineage>
        <taxon>Eukaryota</taxon>
        <taxon>Viridiplantae</taxon>
        <taxon>Streptophyta</taxon>
        <taxon>Embryophyta</taxon>
        <taxon>Tracheophyta</taxon>
        <taxon>Spermatophyta</taxon>
        <taxon>Magnoliopsida</taxon>
        <taxon>eudicotyledons</taxon>
        <taxon>Gunneridae</taxon>
        <taxon>Pentapetalae</taxon>
        <taxon>rosids</taxon>
        <taxon>malvids</taxon>
        <taxon>Brassicales</taxon>
        <taxon>Brassicaceae</taxon>
        <taxon>Brassiceae</taxon>
        <taxon>Eruca</taxon>
    </lineage>
</organism>
<feature type="region of interest" description="Disordered" evidence="1">
    <location>
        <begin position="1"/>
        <end position="22"/>
    </location>
</feature>
<dbReference type="AlphaFoldDB" id="A0ABC8M7V0"/>
<evidence type="ECO:0000256" key="2">
    <source>
        <dbReference type="SAM" id="Phobius"/>
    </source>
</evidence>
<reference evidence="3 4" key="1">
    <citation type="submission" date="2022-03" db="EMBL/GenBank/DDBJ databases">
        <authorList>
            <person name="Macdonald S."/>
            <person name="Ahmed S."/>
            <person name="Newling K."/>
        </authorList>
    </citation>
    <scope>NUCLEOTIDE SEQUENCE [LARGE SCALE GENOMIC DNA]</scope>
</reference>
<sequence>MTLTCASEAAPSPKSGTDSSDKVQINVPPSLLHTLFAFEFSLVMWILSKVVVLS</sequence>
<feature type="transmembrane region" description="Helical" evidence="2">
    <location>
        <begin position="31"/>
        <end position="52"/>
    </location>
</feature>
<evidence type="ECO:0000313" key="4">
    <source>
        <dbReference type="Proteomes" id="UP001642260"/>
    </source>
</evidence>
<keyword evidence="2" id="KW-0472">Membrane</keyword>
<name>A0ABC8M7V0_ERUVS</name>
<evidence type="ECO:0000256" key="1">
    <source>
        <dbReference type="SAM" id="MobiDB-lite"/>
    </source>
</evidence>
<keyword evidence="4" id="KW-1185">Reference proteome</keyword>
<proteinExistence type="predicted"/>
<evidence type="ECO:0000313" key="3">
    <source>
        <dbReference type="EMBL" id="CAH8392056.1"/>
    </source>
</evidence>
<gene>
    <name evidence="3" type="ORF">ERUC_LOCUS44539</name>
</gene>